<name>A0ABQ4R903_9HYPH</name>
<keyword evidence="1" id="KW-0472">Membrane</keyword>
<dbReference type="EMBL" id="BPQH01000040">
    <property type="protein sequence ID" value="GJD53882.1"/>
    <property type="molecule type" value="Genomic_DNA"/>
</dbReference>
<proteinExistence type="predicted"/>
<organism evidence="2 3">
    <name type="scientific">Methylobacterium crusticola</name>
    <dbReference type="NCBI Taxonomy" id="1697972"/>
    <lineage>
        <taxon>Bacteria</taxon>
        <taxon>Pseudomonadati</taxon>
        <taxon>Pseudomonadota</taxon>
        <taxon>Alphaproteobacteria</taxon>
        <taxon>Hyphomicrobiales</taxon>
        <taxon>Methylobacteriaceae</taxon>
        <taxon>Methylobacterium</taxon>
    </lineage>
</organism>
<accession>A0ABQ4R903</accession>
<reference evidence="2" key="2">
    <citation type="submission" date="2021-08" db="EMBL/GenBank/DDBJ databases">
        <authorList>
            <person name="Tani A."/>
            <person name="Ola A."/>
            <person name="Ogura Y."/>
            <person name="Katsura K."/>
            <person name="Hayashi T."/>
        </authorList>
    </citation>
    <scope>NUCLEOTIDE SEQUENCE</scope>
    <source>
        <strain evidence="2">KCTC 52305</strain>
    </source>
</reference>
<reference evidence="2" key="1">
    <citation type="journal article" date="2021" name="Front. Microbiol.">
        <title>Comprehensive Comparative Genomics and Phenotyping of Methylobacterium Species.</title>
        <authorList>
            <person name="Alessa O."/>
            <person name="Ogura Y."/>
            <person name="Fujitani Y."/>
            <person name="Takami H."/>
            <person name="Hayashi T."/>
            <person name="Sahin N."/>
            <person name="Tani A."/>
        </authorList>
    </citation>
    <scope>NUCLEOTIDE SEQUENCE</scope>
    <source>
        <strain evidence="2">KCTC 52305</strain>
    </source>
</reference>
<evidence type="ECO:0000313" key="3">
    <source>
        <dbReference type="Proteomes" id="UP001055167"/>
    </source>
</evidence>
<sequence>MNTLADWQTYGLPLFAAVFAIVGLGALWLSSRRFDRRFGGVSTMDVSAGGSPTHFARFPLPAPPRNAA</sequence>
<comment type="caution">
    <text evidence="2">The sequence shown here is derived from an EMBL/GenBank/DDBJ whole genome shotgun (WGS) entry which is preliminary data.</text>
</comment>
<evidence type="ECO:0000313" key="2">
    <source>
        <dbReference type="EMBL" id="GJD53882.1"/>
    </source>
</evidence>
<keyword evidence="1" id="KW-1133">Transmembrane helix</keyword>
<evidence type="ECO:0000256" key="1">
    <source>
        <dbReference type="SAM" id="Phobius"/>
    </source>
</evidence>
<dbReference type="Proteomes" id="UP001055167">
    <property type="component" value="Unassembled WGS sequence"/>
</dbReference>
<protein>
    <submittedName>
        <fullName evidence="2">Uncharacterized protein</fullName>
    </submittedName>
</protein>
<feature type="transmembrane region" description="Helical" evidence="1">
    <location>
        <begin position="12"/>
        <end position="29"/>
    </location>
</feature>
<keyword evidence="1" id="KW-0812">Transmembrane</keyword>
<gene>
    <name evidence="2" type="ORF">OPKNFCMD_6661</name>
</gene>
<keyword evidence="3" id="KW-1185">Reference proteome</keyword>